<accession>A0A3M5WEW1</accession>
<keyword evidence="1" id="KW-1133">Transmembrane helix</keyword>
<evidence type="ECO:0000313" key="3">
    <source>
        <dbReference type="Proteomes" id="UP000274315"/>
    </source>
</evidence>
<keyword evidence="1" id="KW-0812">Transmembrane</keyword>
<keyword evidence="1" id="KW-0472">Membrane</keyword>
<sequence length="80" mass="9319">MTKLENHRQELLAYYGDGGEETANRFFFQIMADYYVMGATKNSLNNDDRANELDLLSKFVIWSIVLAILSFVPFYLHNHP</sequence>
<name>A0A3M5WEW1_PSEAP</name>
<proteinExistence type="predicted"/>
<evidence type="ECO:0000256" key="1">
    <source>
        <dbReference type="SAM" id="Phobius"/>
    </source>
</evidence>
<dbReference type="EMBL" id="RBUF01000682">
    <property type="protein sequence ID" value="RMU68344.1"/>
    <property type="molecule type" value="Genomic_DNA"/>
</dbReference>
<comment type="caution">
    <text evidence="2">The sequence shown here is derived from an EMBL/GenBank/DDBJ whole genome shotgun (WGS) entry which is preliminary data.</text>
</comment>
<evidence type="ECO:0000313" key="2">
    <source>
        <dbReference type="EMBL" id="RMU68344.1"/>
    </source>
</evidence>
<dbReference type="AlphaFoldDB" id="A0A3M5WEW1"/>
<protein>
    <submittedName>
        <fullName evidence="2">Uncharacterized protein</fullName>
    </submittedName>
</protein>
<organism evidence="2 3">
    <name type="scientific">Pseudomonas syringae pv. aptata</name>
    <dbReference type="NCBI Taxonomy" id="83167"/>
    <lineage>
        <taxon>Bacteria</taxon>
        <taxon>Pseudomonadati</taxon>
        <taxon>Pseudomonadota</taxon>
        <taxon>Gammaproteobacteria</taxon>
        <taxon>Pseudomonadales</taxon>
        <taxon>Pseudomonadaceae</taxon>
        <taxon>Pseudomonas</taxon>
        <taxon>Pseudomonas syringae</taxon>
    </lineage>
</organism>
<feature type="transmembrane region" description="Helical" evidence="1">
    <location>
        <begin position="59"/>
        <end position="76"/>
    </location>
</feature>
<dbReference type="Proteomes" id="UP000274315">
    <property type="component" value="Unassembled WGS sequence"/>
</dbReference>
<gene>
    <name evidence="2" type="ORF">ALP24_02443</name>
</gene>
<reference evidence="2 3" key="1">
    <citation type="submission" date="2018-08" db="EMBL/GenBank/DDBJ databases">
        <title>Recombination of ecologically and evolutionarily significant loci maintains genetic cohesion in the Pseudomonas syringae species complex.</title>
        <authorList>
            <person name="Dillon M."/>
            <person name="Thakur S."/>
            <person name="Almeida R.N.D."/>
            <person name="Weir B.S."/>
            <person name="Guttman D.S."/>
        </authorList>
    </citation>
    <scope>NUCLEOTIDE SEQUENCE [LARGE SCALE GENOMIC DNA]</scope>
    <source>
        <strain evidence="2 3">ICMP 11935</strain>
    </source>
</reference>